<dbReference type="SUPFAM" id="SSF54862">
    <property type="entry name" value="4Fe-4S ferredoxins"/>
    <property type="match status" value="1"/>
</dbReference>
<gene>
    <name evidence="2" type="ORF">AAA083_08475</name>
</gene>
<dbReference type="EMBL" id="JBBNOP010000006">
    <property type="protein sequence ID" value="MEQ3363009.1"/>
    <property type="molecule type" value="Genomic_DNA"/>
</dbReference>
<evidence type="ECO:0000313" key="2">
    <source>
        <dbReference type="EMBL" id="MEQ3363009.1"/>
    </source>
</evidence>
<keyword evidence="3" id="KW-1185">Reference proteome</keyword>
<dbReference type="Gene3D" id="3.30.70.20">
    <property type="match status" value="1"/>
</dbReference>
<evidence type="ECO:0000259" key="1">
    <source>
        <dbReference type="PROSITE" id="PS51379"/>
    </source>
</evidence>
<proteinExistence type="predicted"/>
<protein>
    <recommendedName>
        <fullName evidence="1">4Fe-4S ferredoxin-type domain-containing protein</fullName>
    </recommendedName>
</protein>
<dbReference type="InterPro" id="IPR017896">
    <property type="entry name" value="4Fe4S_Fe-S-bd"/>
</dbReference>
<reference evidence="2 3" key="1">
    <citation type="submission" date="2024-04" db="EMBL/GenBank/DDBJ databases">
        <title>Human intestinal bacterial collection.</title>
        <authorList>
            <person name="Pauvert C."/>
            <person name="Hitch T.C.A."/>
            <person name="Clavel T."/>
        </authorList>
    </citation>
    <scope>NUCLEOTIDE SEQUENCE [LARGE SCALE GENOMIC DNA]</scope>
    <source>
        <strain evidence="2 3">CLA-KB-H42</strain>
    </source>
</reference>
<organism evidence="2 3">
    <name type="scientific">Raoultibacter massiliensis</name>
    <dbReference type="NCBI Taxonomy" id="1852371"/>
    <lineage>
        <taxon>Bacteria</taxon>
        <taxon>Bacillati</taxon>
        <taxon>Actinomycetota</taxon>
        <taxon>Coriobacteriia</taxon>
        <taxon>Eggerthellales</taxon>
        <taxon>Eggerthellaceae</taxon>
        <taxon>Raoultibacter</taxon>
    </lineage>
</organism>
<comment type="caution">
    <text evidence="2">The sequence shown here is derived from an EMBL/GenBank/DDBJ whole genome shotgun (WGS) entry which is preliminary data.</text>
</comment>
<feature type="domain" description="4Fe-4S ferredoxin-type" evidence="1">
    <location>
        <begin position="33"/>
        <end position="63"/>
    </location>
</feature>
<evidence type="ECO:0000313" key="3">
    <source>
        <dbReference type="Proteomes" id="UP001487305"/>
    </source>
</evidence>
<sequence>MYAPETYASRNIKLCTKDCLCLFVCPTGATDTENGQVDASKCLSGCRLCVDACPSHALSLMYRSYPTPQEKTDAVVGQLKGIAKSKTELEAAAKALAESAESSEQRALAKAIAMSARISAEDLYRESRYMIPQGDEAKALLAGMLAEEQGEDFLRETVEKLLETL</sequence>
<dbReference type="PROSITE" id="PS51379">
    <property type="entry name" value="4FE4S_FER_2"/>
    <property type="match status" value="1"/>
</dbReference>
<dbReference type="RefSeq" id="WP_102375792.1">
    <property type="nucleotide sequence ID" value="NZ_JBBNOP010000006.1"/>
</dbReference>
<name>A0ABV1JD56_9ACTN</name>
<accession>A0ABV1JD56</accession>
<dbReference type="Proteomes" id="UP001487305">
    <property type="component" value="Unassembled WGS sequence"/>
</dbReference>